<dbReference type="Gene3D" id="3.40.50.150">
    <property type="entry name" value="Vaccinia Virus protein VP39"/>
    <property type="match status" value="1"/>
</dbReference>
<dbReference type="CDD" id="cd02440">
    <property type="entry name" value="AdoMet_MTases"/>
    <property type="match status" value="1"/>
</dbReference>
<proteinExistence type="predicted"/>
<gene>
    <name evidence="4" type="ORF">FA09DRAFT_327142</name>
</gene>
<dbReference type="EMBL" id="KZ819283">
    <property type="protein sequence ID" value="PWO01186.1"/>
    <property type="molecule type" value="Genomic_DNA"/>
</dbReference>
<dbReference type="PANTHER" id="PTHR13393:SF0">
    <property type="entry name" value="RNA N6-ADENOSINE-METHYLTRANSFERASE METTL16"/>
    <property type="match status" value="1"/>
</dbReference>
<protein>
    <recommendedName>
        <fullName evidence="6">S-adenosyl-L-methionine dependent methyltransferase</fullName>
    </recommendedName>
</protein>
<evidence type="ECO:0000256" key="1">
    <source>
        <dbReference type="ARBA" id="ARBA00022603"/>
    </source>
</evidence>
<feature type="region of interest" description="Disordered" evidence="3">
    <location>
        <begin position="467"/>
        <end position="520"/>
    </location>
</feature>
<evidence type="ECO:0000256" key="2">
    <source>
        <dbReference type="ARBA" id="ARBA00022679"/>
    </source>
</evidence>
<dbReference type="InterPro" id="IPR029063">
    <property type="entry name" value="SAM-dependent_MTases_sf"/>
</dbReference>
<dbReference type="OrthoDB" id="514248at2759"/>
<dbReference type="RefSeq" id="XP_025601464.1">
    <property type="nucleotide sequence ID" value="XM_025741290.1"/>
</dbReference>
<keyword evidence="5" id="KW-1185">Reference proteome</keyword>
<feature type="region of interest" description="Disordered" evidence="3">
    <location>
        <begin position="113"/>
        <end position="151"/>
    </location>
</feature>
<evidence type="ECO:0008006" key="6">
    <source>
        <dbReference type="Google" id="ProtNLM"/>
    </source>
</evidence>
<dbReference type="GeneID" id="37268834"/>
<name>A0A316ZLB4_9BASI</name>
<dbReference type="SUPFAM" id="SSF53335">
    <property type="entry name" value="S-adenosyl-L-methionine-dependent methyltransferases"/>
    <property type="match status" value="1"/>
</dbReference>
<sequence>MHPRSPYATAPPDFAALAEAYPQKLARFVKRGERHGASIDFQDADATRALSETLLLHDFGVTAIQRDDRLCPPIPNRANYVLWLQDVLNESVQPLQPGDTAASPLLALSTESAAAGSADANDEDANVERPSKRARVAEEVESTRETAAGQEEGESVRILDVGTGASAIYALLGCALDARWRFTCTDIDAESIEHARSILHHPANKALRLASRVELQLRRPEQPLLPVGPDAAHVATMCNPPFYSSAAEMQESADFKQQGPSAVCRGTDGEMITQGGEEAFVGRMIDESCEAGRAENVVWFTSMLGKFSSVGAVVNKLRKQEIRNYALTEFVQGRTRRWAVAWSHQAYRLPDHLARPSAPSLARVLAESNSRSRVLPAAEEHTPRTVMAALQADLAQMGHVLQIDAASQDDDAASTLFARLDSEAWTRGARRARAKALKEGRSLDAPSASAEPLLCLRCSAQWAQARREPKSAAEASATQDADDEAEKQAPAQEAQPAGGDTDMRSDPAQPQEGGAPTPRPVRVVVEWTFGCEKQRAAFAACAESLLRRLEEGRKQA</sequence>
<accession>A0A316ZLB4</accession>
<dbReference type="AlphaFoldDB" id="A0A316ZLB4"/>
<dbReference type="GO" id="GO:0005634">
    <property type="term" value="C:nucleus"/>
    <property type="evidence" value="ECO:0007669"/>
    <property type="project" value="TreeGrafter"/>
</dbReference>
<organism evidence="4 5">
    <name type="scientific">Tilletiopsis washingtonensis</name>
    <dbReference type="NCBI Taxonomy" id="58919"/>
    <lineage>
        <taxon>Eukaryota</taxon>
        <taxon>Fungi</taxon>
        <taxon>Dikarya</taxon>
        <taxon>Basidiomycota</taxon>
        <taxon>Ustilaginomycotina</taxon>
        <taxon>Exobasidiomycetes</taxon>
        <taxon>Entylomatales</taxon>
        <taxon>Entylomatales incertae sedis</taxon>
        <taxon>Tilletiopsis</taxon>
    </lineage>
</organism>
<feature type="compositionally biased region" description="Basic and acidic residues" evidence="3">
    <location>
        <begin position="126"/>
        <end position="144"/>
    </location>
</feature>
<keyword evidence="1" id="KW-0489">Methyltransferase</keyword>
<dbReference type="STRING" id="58919.A0A316ZLB4"/>
<dbReference type="PANTHER" id="PTHR13393">
    <property type="entry name" value="SAM-DEPENDENT METHYLTRANSFERASE"/>
    <property type="match status" value="1"/>
</dbReference>
<feature type="compositionally biased region" description="Low complexity" evidence="3">
    <location>
        <begin position="488"/>
        <end position="497"/>
    </location>
</feature>
<dbReference type="GO" id="GO:0008168">
    <property type="term" value="F:methyltransferase activity"/>
    <property type="evidence" value="ECO:0007669"/>
    <property type="project" value="UniProtKB-KW"/>
</dbReference>
<dbReference type="Proteomes" id="UP000245946">
    <property type="component" value="Unassembled WGS sequence"/>
</dbReference>
<dbReference type="GO" id="GO:0070475">
    <property type="term" value="P:rRNA base methylation"/>
    <property type="evidence" value="ECO:0007669"/>
    <property type="project" value="TreeGrafter"/>
</dbReference>
<dbReference type="InterPro" id="IPR010286">
    <property type="entry name" value="METTL16/RlmF"/>
</dbReference>
<dbReference type="Pfam" id="PF05971">
    <property type="entry name" value="Methyltransf_10"/>
    <property type="match status" value="2"/>
</dbReference>
<reference evidence="4 5" key="1">
    <citation type="journal article" date="2018" name="Mol. Biol. Evol.">
        <title>Broad Genomic Sampling Reveals a Smut Pathogenic Ancestry of the Fungal Clade Ustilaginomycotina.</title>
        <authorList>
            <person name="Kijpornyongpan T."/>
            <person name="Mondo S.J."/>
            <person name="Barry K."/>
            <person name="Sandor L."/>
            <person name="Lee J."/>
            <person name="Lipzen A."/>
            <person name="Pangilinan J."/>
            <person name="LaButti K."/>
            <person name="Hainaut M."/>
            <person name="Henrissat B."/>
            <person name="Grigoriev I.V."/>
            <person name="Spatafora J.W."/>
            <person name="Aime M.C."/>
        </authorList>
    </citation>
    <scope>NUCLEOTIDE SEQUENCE [LARGE SCALE GENOMIC DNA]</scope>
    <source>
        <strain evidence="4 5">MCA 4186</strain>
    </source>
</reference>
<evidence type="ECO:0000313" key="4">
    <source>
        <dbReference type="EMBL" id="PWO01186.1"/>
    </source>
</evidence>
<keyword evidence="2" id="KW-0808">Transferase</keyword>
<evidence type="ECO:0000313" key="5">
    <source>
        <dbReference type="Proteomes" id="UP000245946"/>
    </source>
</evidence>
<evidence type="ECO:0000256" key="3">
    <source>
        <dbReference type="SAM" id="MobiDB-lite"/>
    </source>
</evidence>